<dbReference type="Pfam" id="PF06940">
    <property type="entry name" value="DUF1287"/>
    <property type="match status" value="1"/>
</dbReference>
<dbReference type="AlphaFoldDB" id="A0A7V1CX47"/>
<evidence type="ECO:0000256" key="1">
    <source>
        <dbReference type="SAM" id="SignalP"/>
    </source>
</evidence>
<keyword evidence="1" id="KW-0732">Signal</keyword>
<dbReference type="InterPro" id="IPR009706">
    <property type="entry name" value="DUF1287"/>
</dbReference>
<dbReference type="Proteomes" id="UP000886188">
    <property type="component" value="Unassembled WGS sequence"/>
</dbReference>
<sequence length="85" mass="9741">MKYITWSLLLLYSVCSYSSNSFTDDLVNAANDRTTQNVRYDGAYHRIAYPNGDVPDNIGVCTDVIIRSYTQTTSRYEFQLELKAI</sequence>
<evidence type="ECO:0000313" key="2">
    <source>
        <dbReference type="EMBL" id="HEA15882.1"/>
    </source>
</evidence>
<proteinExistence type="predicted"/>
<feature type="signal peptide" evidence="1">
    <location>
        <begin position="1"/>
        <end position="23"/>
    </location>
</feature>
<name>A0A7V1CX47_9GAMM</name>
<comment type="caution">
    <text evidence="2">The sequence shown here is derived from an EMBL/GenBank/DDBJ whole genome shotgun (WGS) entry which is preliminary data.</text>
</comment>
<organism evidence="2">
    <name type="scientific">Pseudoalteromonas prydzensis</name>
    <dbReference type="NCBI Taxonomy" id="182141"/>
    <lineage>
        <taxon>Bacteria</taxon>
        <taxon>Pseudomonadati</taxon>
        <taxon>Pseudomonadota</taxon>
        <taxon>Gammaproteobacteria</taxon>
        <taxon>Alteromonadales</taxon>
        <taxon>Pseudoalteromonadaceae</taxon>
        <taxon>Pseudoalteromonas</taxon>
    </lineage>
</organism>
<accession>A0A7V1CX47</accession>
<reference evidence="2" key="1">
    <citation type="journal article" date="2020" name="mSystems">
        <title>Genome- and Community-Level Interaction Insights into Carbon Utilization and Element Cycling Functions of Hydrothermarchaeota in Hydrothermal Sediment.</title>
        <authorList>
            <person name="Zhou Z."/>
            <person name="Liu Y."/>
            <person name="Xu W."/>
            <person name="Pan J."/>
            <person name="Luo Z.H."/>
            <person name="Li M."/>
        </authorList>
    </citation>
    <scope>NUCLEOTIDE SEQUENCE [LARGE SCALE GENOMIC DNA]</scope>
    <source>
        <strain evidence="2">HyVt-346</strain>
    </source>
</reference>
<protein>
    <submittedName>
        <fullName evidence="2">DUF1287 domain-containing protein</fullName>
    </submittedName>
</protein>
<dbReference type="EMBL" id="DRGM01000056">
    <property type="protein sequence ID" value="HEA15882.1"/>
    <property type="molecule type" value="Genomic_DNA"/>
</dbReference>
<feature type="chain" id="PRO_5031187136" evidence="1">
    <location>
        <begin position="24"/>
        <end position="85"/>
    </location>
</feature>
<gene>
    <name evidence="2" type="ORF">ENH88_05405</name>
</gene>